<evidence type="ECO:0000313" key="2">
    <source>
        <dbReference type="Proteomes" id="UP000199095"/>
    </source>
</evidence>
<evidence type="ECO:0008006" key="3">
    <source>
        <dbReference type="Google" id="ProtNLM"/>
    </source>
</evidence>
<dbReference type="AlphaFoldDB" id="A0A1I0GW55"/>
<proteinExistence type="predicted"/>
<reference evidence="2" key="1">
    <citation type="submission" date="2016-10" db="EMBL/GenBank/DDBJ databases">
        <authorList>
            <person name="Varghese N."/>
            <person name="Submissions S."/>
        </authorList>
    </citation>
    <scope>NUCLEOTIDE SEQUENCE [LARGE SCALE GENOMIC DNA]</scope>
    <source>
        <strain evidence="2">CGMCC 1.3566</strain>
    </source>
</reference>
<dbReference type="RefSeq" id="WP_093135844.1">
    <property type="nucleotide sequence ID" value="NZ_FOHJ01000007.1"/>
</dbReference>
<dbReference type="Proteomes" id="UP000199095">
    <property type="component" value="Unassembled WGS sequence"/>
</dbReference>
<organism evidence="1 2">
    <name type="scientific">Salinibacillus kushneri</name>
    <dbReference type="NCBI Taxonomy" id="237682"/>
    <lineage>
        <taxon>Bacteria</taxon>
        <taxon>Bacillati</taxon>
        <taxon>Bacillota</taxon>
        <taxon>Bacilli</taxon>
        <taxon>Bacillales</taxon>
        <taxon>Bacillaceae</taxon>
        <taxon>Salinibacillus</taxon>
    </lineage>
</organism>
<accession>A0A1I0GW55</accession>
<protein>
    <recommendedName>
        <fullName evidence="3">Coat F domain-containing protein</fullName>
    </recommendedName>
</protein>
<dbReference type="OrthoDB" id="2452736at2"/>
<dbReference type="EMBL" id="FOHJ01000007">
    <property type="protein sequence ID" value="SET74750.1"/>
    <property type="molecule type" value="Genomic_DNA"/>
</dbReference>
<name>A0A1I0GW55_9BACI</name>
<sequence length="172" mass="20127">MAHLPAVDLGLMADHLSAHEGVIHKLKAYQEIVTNHQLRDIIRLQENVMRTHVWVMLALINPEYSHYVEVPPLSNGSTKHSFNSEKNEISHNNKWIVLELRNTAKNMSSTNYNSALMMQNTNVINAHIEMALQQHQLQKKYDEFITHMRWQFVPRVSVEEQVNTFLHFQHLL</sequence>
<gene>
    <name evidence="1" type="ORF">SAMN05421676_107168</name>
</gene>
<evidence type="ECO:0000313" key="1">
    <source>
        <dbReference type="EMBL" id="SET74750.1"/>
    </source>
</evidence>
<keyword evidence="2" id="KW-1185">Reference proteome</keyword>